<dbReference type="GO" id="GO:0055085">
    <property type="term" value="P:transmembrane transport"/>
    <property type="evidence" value="ECO:0007669"/>
    <property type="project" value="InterPro"/>
</dbReference>
<feature type="transmembrane region" description="Helical" evidence="8">
    <location>
        <begin position="143"/>
        <end position="163"/>
    </location>
</feature>
<comment type="similarity">
    <text evidence="8">Belongs to the binding-protein-dependent transport system permease family.</text>
</comment>
<dbReference type="Pfam" id="PF12911">
    <property type="entry name" value="OppC_N"/>
    <property type="match status" value="1"/>
</dbReference>
<dbReference type="PROSITE" id="PS50928">
    <property type="entry name" value="ABC_TM1"/>
    <property type="match status" value="1"/>
</dbReference>
<dbReference type="GO" id="GO:0005886">
    <property type="term" value="C:plasma membrane"/>
    <property type="evidence" value="ECO:0007669"/>
    <property type="project" value="UniProtKB-SubCell"/>
</dbReference>
<feature type="transmembrane region" description="Helical" evidence="8">
    <location>
        <begin position="109"/>
        <end position="131"/>
    </location>
</feature>
<feature type="transmembrane region" description="Helical" evidence="8">
    <location>
        <begin position="36"/>
        <end position="55"/>
    </location>
</feature>
<dbReference type="Pfam" id="PF00528">
    <property type="entry name" value="BPD_transp_1"/>
    <property type="match status" value="1"/>
</dbReference>
<dbReference type="PANTHER" id="PTHR43386">
    <property type="entry name" value="OLIGOPEPTIDE TRANSPORT SYSTEM PERMEASE PROTEIN APPC"/>
    <property type="match status" value="1"/>
</dbReference>
<feature type="domain" description="ABC transmembrane type-1" evidence="9">
    <location>
        <begin position="103"/>
        <end position="293"/>
    </location>
</feature>
<keyword evidence="5 8" id="KW-0812">Transmembrane</keyword>
<evidence type="ECO:0000256" key="3">
    <source>
        <dbReference type="ARBA" id="ARBA00022475"/>
    </source>
</evidence>
<evidence type="ECO:0000256" key="7">
    <source>
        <dbReference type="ARBA" id="ARBA00023136"/>
    </source>
</evidence>
<dbReference type="InterPro" id="IPR050366">
    <property type="entry name" value="BP-dependent_transpt_permease"/>
</dbReference>
<keyword evidence="4" id="KW-0997">Cell inner membrane</keyword>
<protein>
    <submittedName>
        <fullName evidence="10">ABC transporter permease</fullName>
    </submittedName>
</protein>
<accession>A0A2K8QKM8</accession>
<keyword evidence="3" id="KW-1003">Cell membrane</keyword>
<dbReference type="AlphaFoldDB" id="A0A2K8QKM8"/>
<dbReference type="GeneID" id="66564419"/>
<dbReference type="CDD" id="cd06261">
    <property type="entry name" value="TM_PBP2"/>
    <property type="match status" value="1"/>
</dbReference>
<dbReference type="OrthoDB" id="9805884at2"/>
<dbReference type="InterPro" id="IPR025966">
    <property type="entry name" value="OppC_N"/>
</dbReference>
<evidence type="ECO:0000313" key="10">
    <source>
        <dbReference type="EMBL" id="ATZ94041.1"/>
    </source>
</evidence>
<comment type="subcellular location">
    <subcellularLocation>
        <location evidence="1">Cell inner membrane</location>
        <topology evidence="1">Multi-pass membrane protein</topology>
    </subcellularLocation>
    <subcellularLocation>
        <location evidence="8">Cell membrane</location>
        <topology evidence="8">Multi-pass membrane protein</topology>
    </subcellularLocation>
</comment>
<name>A0A2K8QKM8_9GAMM</name>
<evidence type="ECO:0000256" key="5">
    <source>
        <dbReference type="ARBA" id="ARBA00022692"/>
    </source>
</evidence>
<evidence type="ECO:0000256" key="8">
    <source>
        <dbReference type="RuleBase" id="RU363032"/>
    </source>
</evidence>
<dbReference type="InterPro" id="IPR035906">
    <property type="entry name" value="MetI-like_sf"/>
</dbReference>
<keyword evidence="6 8" id="KW-1133">Transmembrane helix</keyword>
<evidence type="ECO:0000256" key="1">
    <source>
        <dbReference type="ARBA" id="ARBA00004429"/>
    </source>
</evidence>
<evidence type="ECO:0000259" key="9">
    <source>
        <dbReference type="PROSITE" id="PS50928"/>
    </source>
</evidence>
<sequence>MSMSGRSVHTPSAAPAARSALARTLSMLFHDRLSRLGLFTLTLIVALALLAPWIAPQNPYDLTQLMIMDNRLPPGSTGMGGLTYWLGTDDQGRDLLSAILYGTRTSLTVGVSSALAALIIGMAAGMLSAWLGGKTDALLMRIVDIQLSFPPILIALILLAVLGQGVDKIILALVITQWAYYARTIRASALLESRRNYVDAARGMAFSAPRILFRHMLPNCLPPLIVVATMRIAYAIMLEATLSFLGIGLPITEPSLGLLIANGFDYLLSGDYWISLFPGVMLLLLIVAINLIGDALRDALNTRQEE</sequence>
<dbReference type="RefSeq" id="WP_082171007.1">
    <property type="nucleotide sequence ID" value="NZ_BMJF01000001.1"/>
</dbReference>
<organism evidence="10 11">
    <name type="scientific">Dickeya fangzhongdai</name>
    <dbReference type="NCBI Taxonomy" id="1778540"/>
    <lineage>
        <taxon>Bacteria</taxon>
        <taxon>Pseudomonadati</taxon>
        <taxon>Pseudomonadota</taxon>
        <taxon>Gammaproteobacteria</taxon>
        <taxon>Enterobacterales</taxon>
        <taxon>Pectobacteriaceae</taxon>
        <taxon>Dickeya</taxon>
    </lineage>
</organism>
<dbReference type="PANTHER" id="PTHR43386:SF26">
    <property type="entry name" value="ABC TRANSPORTER PERMEASE PROTEIN"/>
    <property type="match status" value="1"/>
</dbReference>
<proteinExistence type="inferred from homology"/>
<reference evidence="11" key="1">
    <citation type="journal article" date="2018" name="Genome Announc.">
        <title>Complete genome sequence of a Dickeya fangzhongdai type strain causing bleeding canker of pear tree trunks.</title>
        <authorList>
            <person name="Zhao Y."/>
            <person name="Tian Y."/>
            <person name="Li X."/>
            <person name="Hu B."/>
        </authorList>
    </citation>
    <scope>NUCLEOTIDE SEQUENCE [LARGE SCALE GENOMIC DNA]</scope>
    <source>
        <strain evidence="11">DSM 101947</strain>
    </source>
</reference>
<dbReference type="SUPFAM" id="SSF161098">
    <property type="entry name" value="MetI-like"/>
    <property type="match status" value="1"/>
</dbReference>
<gene>
    <name evidence="10" type="ORF">CVE23_08740</name>
</gene>
<evidence type="ECO:0000256" key="2">
    <source>
        <dbReference type="ARBA" id="ARBA00022448"/>
    </source>
</evidence>
<dbReference type="Gene3D" id="1.10.3720.10">
    <property type="entry name" value="MetI-like"/>
    <property type="match status" value="1"/>
</dbReference>
<dbReference type="EMBL" id="CP025003">
    <property type="protein sequence ID" value="ATZ94041.1"/>
    <property type="molecule type" value="Genomic_DNA"/>
</dbReference>
<dbReference type="InterPro" id="IPR000515">
    <property type="entry name" value="MetI-like"/>
</dbReference>
<keyword evidence="7 8" id="KW-0472">Membrane</keyword>
<keyword evidence="2 8" id="KW-0813">Transport</keyword>
<dbReference type="KEGG" id="dfn:CVE23_08740"/>
<evidence type="ECO:0000313" key="11">
    <source>
        <dbReference type="Proteomes" id="UP000231901"/>
    </source>
</evidence>
<dbReference type="Proteomes" id="UP000231901">
    <property type="component" value="Chromosome"/>
</dbReference>
<keyword evidence="11" id="KW-1185">Reference proteome</keyword>
<evidence type="ECO:0000256" key="4">
    <source>
        <dbReference type="ARBA" id="ARBA00022519"/>
    </source>
</evidence>
<evidence type="ECO:0000256" key="6">
    <source>
        <dbReference type="ARBA" id="ARBA00022989"/>
    </source>
</evidence>
<feature type="transmembrane region" description="Helical" evidence="8">
    <location>
        <begin position="272"/>
        <end position="293"/>
    </location>
</feature>